<dbReference type="OrthoDB" id="2015280at2759"/>
<dbReference type="PANTHER" id="PTHR21562">
    <property type="entry name" value="NOTUM-RELATED"/>
    <property type="match status" value="1"/>
</dbReference>
<evidence type="ECO:0000313" key="3">
    <source>
        <dbReference type="EnsemblMetazoa" id="Aqu2.1.27196_001"/>
    </source>
</evidence>
<dbReference type="GO" id="GO:0016787">
    <property type="term" value="F:hydrolase activity"/>
    <property type="evidence" value="ECO:0007669"/>
    <property type="project" value="InterPro"/>
</dbReference>
<dbReference type="PANTHER" id="PTHR21562:SF67">
    <property type="entry name" value="PECTIN ACETYLESTERASE"/>
    <property type="match status" value="1"/>
</dbReference>
<sequence length="551" mass="61554">MMAKYFSSAVFLLTLFTFTASKEAHLILLDDPGEAVCLDGSPPGFYHREGSGNGFTKVIIHLEGGGVCEDEEDCLKRSKSDLGSSKKWAKTATFGGFLSDDELYNKNFYNWHVVFVKYCDGGVYSGYVSKPIYVDGTPIYFRGNKIIQAIFGYLLKDKIMQEATDVILTGCSAGGLATYIHADYVGSVLPPSAKYRAISDAGYFIEVPNVNGEPVAKERGQKLYKMQNMSISLTDSCAKVYTGNDTYKCLGPEYLYPFIKTPIFSFNSQYDTWQLKNNLQLDCNPPHCTPEQMEKLQEFFKWLSFDRSEPVYVQNTPIYFRGYKIIQTIFNLLLENELKDATDVILAGCSAGGIGTYLHADYLQSLLPSNVKYRAIADGGFFINVPSAAGANVVIKRAQYIYDMQNMSVSLNSECAKVYTGNYSFMCVGPQYLYRFIKTPIFSFNSQYDTWQIQNDLQLKCNPPDCNSEQMGDISDFHNDFLKASRQIANSTVNGAFLDSCFAHCQSLDNHGWTGVQIEGQTASQTFANWYFGQPGGKKIDSGPYPSNKSC</sequence>
<evidence type="ECO:0008006" key="4">
    <source>
        <dbReference type="Google" id="ProtNLM"/>
    </source>
</evidence>
<feature type="signal peptide" evidence="2">
    <location>
        <begin position="1"/>
        <end position="24"/>
    </location>
</feature>
<name>A0A1X7UI99_AMPQE</name>
<dbReference type="EnsemblMetazoa" id="Aqu2.1.27196_001">
    <property type="protein sequence ID" value="Aqu2.1.27196_001"/>
    <property type="gene ID" value="Aqu2.1.27196"/>
</dbReference>
<keyword evidence="2" id="KW-0732">Signal</keyword>
<reference evidence="3" key="1">
    <citation type="submission" date="2017-05" db="UniProtKB">
        <authorList>
            <consortium name="EnsemblMetazoa"/>
        </authorList>
    </citation>
    <scope>IDENTIFICATION</scope>
</reference>
<feature type="chain" id="PRO_5012349617" description="Pectin acetylesterase" evidence="2">
    <location>
        <begin position="25"/>
        <end position="551"/>
    </location>
</feature>
<organism evidence="3">
    <name type="scientific">Amphimedon queenslandica</name>
    <name type="common">Sponge</name>
    <dbReference type="NCBI Taxonomy" id="400682"/>
    <lineage>
        <taxon>Eukaryota</taxon>
        <taxon>Metazoa</taxon>
        <taxon>Porifera</taxon>
        <taxon>Demospongiae</taxon>
        <taxon>Heteroscleromorpha</taxon>
        <taxon>Haplosclerida</taxon>
        <taxon>Niphatidae</taxon>
        <taxon>Amphimedon</taxon>
    </lineage>
</organism>
<dbReference type="Pfam" id="PF03283">
    <property type="entry name" value="PAE"/>
    <property type="match status" value="2"/>
</dbReference>
<dbReference type="STRING" id="400682.A0A1X7UI99"/>
<dbReference type="InParanoid" id="A0A1X7UI99"/>
<protein>
    <recommendedName>
        <fullName evidence="4">Pectin acetylesterase</fullName>
    </recommendedName>
</protein>
<accession>A0A1X7UI99</accession>
<dbReference type="InterPro" id="IPR004963">
    <property type="entry name" value="PAE/NOTUM"/>
</dbReference>
<evidence type="ECO:0000256" key="1">
    <source>
        <dbReference type="ARBA" id="ARBA00010213"/>
    </source>
</evidence>
<proteinExistence type="inferred from homology"/>
<dbReference type="eggNOG" id="KOG4287">
    <property type="taxonomic scope" value="Eukaryota"/>
</dbReference>
<dbReference type="AlphaFoldDB" id="A0A1X7UI99"/>
<comment type="similarity">
    <text evidence="1">Belongs to the pectinacetylesterase family. Notum subfamily.</text>
</comment>
<evidence type="ECO:0000256" key="2">
    <source>
        <dbReference type="SAM" id="SignalP"/>
    </source>
</evidence>